<dbReference type="FunFam" id="3.20.20.70:FF:000024">
    <property type="entry name" value="Indole-3-glycerol phosphate synthase"/>
    <property type="match status" value="1"/>
</dbReference>
<dbReference type="EC" id="5.3.1.24" evidence="16"/>
<dbReference type="InterPro" id="IPR001468">
    <property type="entry name" value="Indole-3-GlycerolPSynthase_CS"/>
</dbReference>
<dbReference type="EC" id="4.1.1.48" evidence="15"/>
<dbReference type="GO" id="GO:0004425">
    <property type="term" value="F:indole-3-glycerol-phosphate synthase activity"/>
    <property type="evidence" value="ECO:0007669"/>
    <property type="project" value="UniProtKB-UniRule"/>
</dbReference>
<evidence type="ECO:0000256" key="2">
    <source>
        <dbReference type="ARBA" id="ARBA00001633"/>
    </source>
</evidence>
<dbReference type="PROSITE" id="PS00614">
    <property type="entry name" value="IGPS"/>
    <property type="match status" value="1"/>
</dbReference>
<keyword evidence="7 15" id="KW-0028">Amino-acid biosynthesis</keyword>
<comment type="caution">
    <text evidence="19">The sequence shown here is derived from an EMBL/GenBank/DDBJ whole genome shotgun (WGS) entry which is preliminary data.</text>
</comment>
<evidence type="ECO:0000256" key="7">
    <source>
        <dbReference type="ARBA" id="ARBA00022605"/>
    </source>
</evidence>
<comment type="similarity">
    <text evidence="16">Belongs to the TrpF family.</text>
</comment>
<evidence type="ECO:0000256" key="9">
    <source>
        <dbReference type="ARBA" id="ARBA00022822"/>
    </source>
</evidence>
<feature type="domain" description="Indole-3-glycerol phosphate synthase" evidence="17">
    <location>
        <begin position="6"/>
        <end position="253"/>
    </location>
</feature>
<evidence type="ECO:0000259" key="17">
    <source>
        <dbReference type="Pfam" id="PF00218"/>
    </source>
</evidence>
<dbReference type="UniPathway" id="UPA00035">
    <property type="reaction ID" value="UER00042"/>
</dbReference>
<evidence type="ECO:0000256" key="14">
    <source>
        <dbReference type="ARBA" id="ARBA00025592"/>
    </source>
</evidence>
<evidence type="ECO:0000256" key="13">
    <source>
        <dbReference type="ARBA" id="ARBA00023268"/>
    </source>
</evidence>
<dbReference type="InterPro" id="IPR045186">
    <property type="entry name" value="Indole-3-glycerol_P_synth"/>
</dbReference>
<keyword evidence="13" id="KW-0511">Multifunctional enzyme</keyword>
<dbReference type="AlphaFoldDB" id="A0A432XZZ4"/>
<evidence type="ECO:0000256" key="5">
    <source>
        <dbReference type="ARBA" id="ARBA00007902"/>
    </source>
</evidence>
<dbReference type="InterPro" id="IPR013785">
    <property type="entry name" value="Aldolase_TIM"/>
</dbReference>
<comment type="function">
    <text evidence="14">Bifunctional enzyme that catalyzes two sequential steps of tryptophan biosynthetic pathway. The first reaction is catalyzed by the isomerase, coded by the TrpF domain; the second reaction is catalyzed by the synthase, coded by the TrpC domain.</text>
</comment>
<comment type="catalytic activity">
    <reaction evidence="1 16">
        <text>N-(5-phospho-beta-D-ribosyl)anthranilate = 1-(2-carboxyphenylamino)-1-deoxy-D-ribulose 5-phosphate</text>
        <dbReference type="Rhea" id="RHEA:21540"/>
        <dbReference type="ChEBI" id="CHEBI:18277"/>
        <dbReference type="ChEBI" id="CHEBI:58613"/>
        <dbReference type="EC" id="5.3.1.24"/>
    </reaction>
</comment>
<comment type="similarity">
    <text evidence="15">Belongs to the TrpC family.</text>
</comment>
<keyword evidence="20" id="KW-1185">Reference proteome</keyword>
<dbReference type="Gene3D" id="3.20.20.70">
    <property type="entry name" value="Aldolase class I"/>
    <property type="match status" value="2"/>
</dbReference>
<dbReference type="GO" id="GO:0000162">
    <property type="term" value="P:L-tryptophan biosynthetic process"/>
    <property type="evidence" value="ECO:0007669"/>
    <property type="project" value="UniProtKB-UniRule"/>
</dbReference>
<feature type="domain" description="N-(5'phosphoribosyl) anthranilate isomerase (PRAI)" evidence="18">
    <location>
        <begin position="259"/>
        <end position="452"/>
    </location>
</feature>
<evidence type="ECO:0000256" key="10">
    <source>
        <dbReference type="ARBA" id="ARBA00023141"/>
    </source>
</evidence>
<evidence type="ECO:0000256" key="12">
    <source>
        <dbReference type="ARBA" id="ARBA00023239"/>
    </source>
</evidence>
<comment type="catalytic activity">
    <reaction evidence="2 15">
        <text>1-(2-carboxyphenylamino)-1-deoxy-D-ribulose 5-phosphate + H(+) = (1S,2R)-1-C-(indol-3-yl)glycerol 3-phosphate + CO2 + H2O</text>
        <dbReference type="Rhea" id="RHEA:23476"/>
        <dbReference type="ChEBI" id="CHEBI:15377"/>
        <dbReference type="ChEBI" id="CHEBI:15378"/>
        <dbReference type="ChEBI" id="CHEBI:16526"/>
        <dbReference type="ChEBI" id="CHEBI:58613"/>
        <dbReference type="ChEBI" id="CHEBI:58866"/>
        <dbReference type="EC" id="4.1.1.48"/>
    </reaction>
</comment>
<dbReference type="PANTHER" id="PTHR22854">
    <property type="entry name" value="TRYPTOPHAN BIOSYNTHESIS PROTEIN"/>
    <property type="match status" value="1"/>
</dbReference>
<dbReference type="PANTHER" id="PTHR22854:SF2">
    <property type="entry name" value="INDOLE-3-GLYCEROL-PHOSPHATE SYNTHASE"/>
    <property type="match status" value="1"/>
</dbReference>
<dbReference type="CDD" id="cd00405">
    <property type="entry name" value="PRAI"/>
    <property type="match status" value="1"/>
</dbReference>
<dbReference type="InterPro" id="IPR013798">
    <property type="entry name" value="Indole-3-glycerol_P_synth_dom"/>
</dbReference>
<organism evidence="19 20">
    <name type="scientific">Pseudidiomarina halophila</name>
    <dbReference type="NCBI Taxonomy" id="1449799"/>
    <lineage>
        <taxon>Bacteria</taxon>
        <taxon>Pseudomonadati</taxon>
        <taxon>Pseudomonadota</taxon>
        <taxon>Gammaproteobacteria</taxon>
        <taxon>Alteromonadales</taxon>
        <taxon>Idiomarinaceae</taxon>
        <taxon>Pseudidiomarina</taxon>
    </lineage>
</organism>
<dbReference type="HAMAP" id="MF_00135">
    <property type="entry name" value="PRAI"/>
    <property type="match status" value="1"/>
</dbReference>
<dbReference type="Pfam" id="PF00697">
    <property type="entry name" value="PRAI"/>
    <property type="match status" value="1"/>
</dbReference>
<protein>
    <recommendedName>
        <fullName evidence="15 16">Multifunctional fusion protein</fullName>
    </recommendedName>
    <domain>
        <recommendedName>
            <fullName evidence="15">Indole-3-glycerol phosphate synthase</fullName>
            <shortName evidence="15">IGPS</shortName>
            <ecNumber evidence="15">4.1.1.48</ecNumber>
        </recommendedName>
    </domain>
    <domain>
        <recommendedName>
            <fullName evidence="16">N-(5'-phosphoribosyl)anthranilate isomerase</fullName>
            <shortName evidence="16">PRAI</shortName>
            <ecNumber evidence="16">5.3.1.24</ecNumber>
        </recommendedName>
    </domain>
</protein>
<dbReference type="InterPro" id="IPR011060">
    <property type="entry name" value="RibuloseP-bd_barrel"/>
</dbReference>
<dbReference type="Pfam" id="PF00218">
    <property type="entry name" value="IGPS"/>
    <property type="match status" value="1"/>
</dbReference>
<accession>A0A432XZZ4</accession>
<name>A0A432XZZ4_9GAMM</name>
<dbReference type="HAMAP" id="MF_00134_B">
    <property type="entry name" value="IGPS_B"/>
    <property type="match status" value="1"/>
</dbReference>
<sequence length="462" mass="50624">MADTILQTIVAKRRERLAEMAAAYPVDELKRELQLSQRSLARALSKPRSSFILECKKASPSKGLIRDNFHPVHIAQTYSRYADAISVLTEPDYFQGDFNYLTAVSCAVDVPVLCKDFIVEPLQVLLARHFGADAILLMLSILNDEQYRTLAQLAADYNMDVLTEVSTEAEMQRAGDLGATIIGINNRNLHDLSIDPQRSRELSNLAPEGVLLVAESGYSSHEDVRETAPYVDGFLIGSALTSQANIDQACRELIYGKHKVCGLSQVSDAHVVRAAGAAYGGLIFVPASPRSVTPEQAQQLIAAEPDLGWVGVFADRPLKEVASTATRLGLHAVQLHGHEDSDYIAQLKQALPANTQIWQVHRAEAPLLLPQSAADHILLDNLQGGSGETFAWELLADLSQSERQRCILAGGLGLHNLDAARQTGLARFDFNSSLERDKGVKDAGKIAQLFQQIRQYGKQNHE</sequence>
<proteinExistence type="inferred from homology"/>
<evidence type="ECO:0000256" key="1">
    <source>
        <dbReference type="ARBA" id="ARBA00001164"/>
    </source>
</evidence>
<evidence type="ECO:0000313" key="20">
    <source>
        <dbReference type="Proteomes" id="UP000287198"/>
    </source>
</evidence>
<dbReference type="Proteomes" id="UP000287198">
    <property type="component" value="Unassembled WGS sequence"/>
</dbReference>
<dbReference type="CDD" id="cd00331">
    <property type="entry name" value="IGPS"/>
    <property type="match status" value="1"/>
</dbReference>
<evidence type="ECO:0000256" key="4">
    <source>
        <dbReference type="ARBA" id="ARBA00004696"/>
    </source>
</evidence>
<evidence type="ECO:0000256" key="16">
    <source>
        <dbReference type="HAMAP-Rule" id="MF_00135"/>
    </source>
</evidence>
<comment type="similarity">
    <text evidence="5">In the N-terminal section; belongs to the TrpC family.</text>
</comment>
<dbReference type="InterPro" id="IPR001240">
    <property type="entry name" value="PRAI_dom"/>
</dbReference>
<dbReference type="OrthoDB" id="9804217at2"/>
<dbReference type="SUPFAM" id="SSF51366">
    <property type="entry name" value="Ribulose-phoshate binding barrel"/>
    <property type="match status" value="2"/>
</dbReference>
<evidence type="ECO:0000259" key="18">
    <source>
        <dbReference type="Pfam" id="PF00697"/>
    </source>
</evidence>
<evidence type="ECO:0000256" key="15">
    <source>
        <dbReference type="HAMAP-Rule" id="MF_00134"/>
    </source>
</evidence>
<keyword evidence="12 15" id="KW-0456">Lyase</keyword>
<keyword evidence="9 15" id="KW-0822">Tryptophan biosynthesis</keyword>
<evidence type="ECO:0000256" key="3">
    <source>
        <dbReference type="ARBA" id="ARBA00004664"/>
    </source>
</evidence>
<dbReference type="NCBIfam" id="NF006945">
    <property type="entry name" value="PRK09427.1"/>
    <property type="match status" value="1"/>
</dbReference>
<dbReference type="EMBL" id="PIPW01000001">
    <property type="protein sequence ID" value="RUO54271.1"/>
    <property type="molecule type" value="Genomic_DNA"/>
</dbReference>
<evidence type="ECO:0000256" key="11">
    <source>
        <dbReference type="ARBA" id="ARBA00023235"/>
    </source>
</evidence>
<keyword evidence="11 16" id="KW-0413">Isomerase</keyword>
<keyword evidence="8 15" id="KW-0210">Decarboxylase</keyword>
<comment type="pathway">
    <text evidence="4 15">Amino-acid biosynthesis; L-tryptophan biosynthesis; L-tryptophan from chorismate: step 4/5.</text>
</comment>
<dbReference type="GO" id="GO:0004640">
    <property type="term" value="F:phosphoribosylanthranilate isomerase activity"/>
    <property type="evidence" value="ECO:0007669"/>
    <property type="project" value="UniProtKB-UniRule"/>
</dbReference>
<evidence type="ECO:0000256" key="6">
    <source>
        <dbReference type="ARBA" id="ARBA00009847"/>
    </source>
</evidence>
<comment type="pathway">
    <text evidence="3 16">Amino-acid biosynthesis; L-tryptophan biosynthesis; L-tryptophan from chorismate: step 3/5.</text>
</comment>
<evidence type="ECO:0000256" key="8">
    <source>
        <dbReference type="ARBA" id="ARBA00022793"/>
    </source>
</evidence>
<keyword evidence="10 15" id="KW-0057">Aromatic amino acid biosynthesis</keyword>
<comment type="similarity">
    <text evidence="6">In the C-terminal section; belongs to the TrpF family.</text>
</comment>
<gene>
    <name evidence="16" type="primary">trpF</name>
    <name evidence="15" type="synonym">trpC</name>
    <name evidence="19" type="ORF">CWI69_02315</name>
</gene>
<dbReference type="RefSeq" id="WP_126761510.1">
    <property type="nucleotide sequence ID" value="NZ_JBHLTZ010000004.1"/>
</dbReference>
<reference evidence="20" key="1">
    <citation type="journal article" date="2018" name="Front. Microbiol.">
        <title>Genome-Based Analysis Reveals the Taxonomy and Diversity of the Family Idiomarinaceae.</title>
        <authorList>
            <person name="Liu Y."/>
            <person name="Lai Q."/>
            <person name="Shao Z."/>
        </authorList>
    </citation>
    <scope>NUCLEOTIDE SEQUENCE [LARGE SCALE GENOMIC DNA]</scope>
    <source>
        <strain evidence="20">BH195</strain>
    </source>
</reference>
<evidence type="ECO:0000313" key="19">
    <source>
        <dbReference type="EMBL" id="RUO54271.1"/>
    </source>
</evidence>